<dbReference type="EMBL" id="AGNK02004611">
    <property type="status" value="NOT_ANNOTATED_CDS"/>
    <property type="molecule type" value="Genomic_DNA"/>
</dbReference>
<reference evidence="1" key="2">
    <citation type="submission" date="2018-08" db="UniProtKB">
        <authorList>
            <consortium name="EnsemblPlants"/>
        </authorList>
    </citation>
    <scope>IDENTIFICATION</scope>
    <source>
        <strain evidence="1">Yugu1</strain>
    </source>
</reference>
<dbReference type="Proteomes" id="UP000004995">
    <property type="component" value="Unassembled WGS sequence"/>
</dbReference>
<organism evidence="1 2">
    <name type="scientific">Setaria italica</name>
    <name type="common">Foxtail millet</name>
    <name type="synonym">Panicum italicum</name>
    <dbReference type="NCBI Taxonomy" id="4555"/>
    <lineage>
        <taxon>Eukaryota</taxon>
        <taxon>Viridiplantae</taxon>
        <taxon>Streptophyta</taxon>
        <taxon>Embryophyta</taxon>
        <taxon>Tracheophyta</taxon>
        <taxon>Spermatophyta</taxon>
        <taxon>Magnoliopsida</taxon>
        <taxon>Liliopsida</taxon>
        <taxon>Poales</taxon>
        <taxon>Poaceae</taxon>
        <taxon>PACMAD clade</taxon>
        <taxon>Panicoideae</taxon>
        <taxon>Panicodae</taxon>
        <taxon>Paniceae</taxon>
        <taxon>Cenchrinae</taxon>
        <taxon>Setaria</taxon>
    </lineage>
</organism>
<dbReference type="InParanoid" id="K3ZKR8"/>
<protein>
    <submittedName>
        <fullName evidence="1">Uncharacterized protein</fullName>
    </submittedName>
</protein>
<reference evidence="2" key="1">
    <citation type="journal article" date="2012" name="Nat. Biotechnol.">
        <title>Reference genome sequence of the model plant Setaria.</title>
        <authorList>
            <person name="Bennetzen J.L."/>
            <person name="Schmutz J."/>
            <person name="Wang H."/>
            <person name="Percifield R."/>
            <person name="Hawkins J."/>
            <person name="Pontaroli A.C."/>
            <person name="Estep M."/>
            <person name="Feng L."/>
            <person name="Vaughn J.N."/>
            <person name="Grimwood J."/>
            <person name="Jenkins J."/>
            <person name="Barry K."/>
            <person name="Lindquist E."/>
            <person name="Hellsten U."/>
            <person name="Deshpande S."/>
            <person name="Wang X."/>
            <person name="Wu X."/>
            <person name="Mitros T."/>
            <person name="Triplett J."/>
            <person name="Yang X."/>
            <person name="Ye C.Y."/>
            <person name="Mauro-Herrera M."/>
            <person name="Wang L."/>
            <person name="Li P."/>
            <person name="Sharma M."/>
            <person name="Sharma R."/>
            <person name="Ronald P.C."/>
            <person name="Panaud O."/>
            <person name="Kellogg E.A."/>
            <person name="Brutnell T.P."/>
            <person name="Doust A.N."/>
            <person name="Tuskan G.A."/>
            <person name="Rokhsar D."/>
            <person name="Devos K.M."/>
        </authorList>
    </citation>
    <scope>NUCLEOTIDE SEQUENCE [LARGE SCALE GENOMIC DNA]</scope>
    <source>
        <strain evidence="2">cv. Yugu1</strain>
    </source>
</reference>
<dbReference type="AlphaFoldDB" id="K3ZKR8"/>
<evidence type="ECO:0000313" key="2">
    <source>
        <dbReference type="Proteomes" id="UP000004995"/>
    </source>
</evidence>
<name>K3ZKR8_SETIT</name>
<accession>K3ZKR8</accession>
<proteinExistence type="predicted"/>
<dbReference type="Gramene" id="KQK93469">
    <property type="protein sequence ID" value="KQK93469"/>
    <property type="gene ID" value="SETIT_027174mg"/>
</dbReference>
<keyword evidence="2" id="KW-1185">Reference proteome</keyword>
<dbReference type="HOGENOM" id="CLU_2675769_0_0_1"/>
<evidence type="ECO:0000313" key="1">
    <source>
        <dbReference type="EnsemblPlants" id="KQK93469"/>
    </source>
</evidence>
<sequence length="75" mass="8268">MVVSPPVIRLQYKEGPSHVLRPDLCQQSPHTSNSQLLGDISQPFKQCLLDISPLAPGSNFLNKNEIPKLAVGYLK</sequence>
<dbReference type="EnsemblPlants" id="KQK93469">
    <property type="protein sequence ID" value="KQK93469"/>
    <property type="gene ID" value="SETIT_027174mg"/>
</dbReference>